<dbReference type="STRING" id="526218.Sterm_2212"/>
<dbReference type="AlphaFoldDB" id="D1AKF0"/>
<evidence type="ECO:0000256" key="1">
    <source>
        <dbReference type="SAM" id="Coils"/>
    </source>
</evidence>
<keyword evidence="2" id="KW-1133">Transmembrane helix</keyword>
<proteinExistence type="predicted"/>
<feature type="transmembrane region" description="Helical" evidence="2">
    <location>
        <begin position="173"/>
        <end position="193"/>
    </location>
</feature>
<evidence type="ECO:0000256" key="2">
    <source>
        <dbReference type="SAM" id="Phobius"/>
    </source>
</evidence>
<organism evidence="3 4">
    <name type="scientific">Sebaldella termitidis (strain ATCC 33386 / NCTC 11300)</name>
    <dbReference type="NCBI Taxonomy" id="526218"/>
    <lineage>
        <taxon>Bacteria</taxon>
        <taxon>Fusobacteriati</taxon>
        <taxon>Fusobacteriota</taxon>
        <taxon>Fusobacteriia</taxon>
        <taxon>Fusobacteriales</taxon>
        <taxon>Leptotrichiaceae</taxon>
        <taxon>Sebaldella</taxon>
    </lineage>
</organism>
<dbReference type="KEGG" id="str:Sterm_2212"/>
<keyword evidence="2" id="KW-0472">Membrane</keyword>
<accession>D1AKF0</accession>
<sequence length="194" mass="22878">MARRIDNQFLENFKRNTGLMTVFTEKKDKLDTFIKIMCDEFETSVLKSGTFCVNFVNNFGVNNSENSRKIHLSNLLFLEKRIVNLKEEFLNVKNSGMVKDKDSISILNKILEDLELLEKFTEDKAKETEIIIEIEKNNVVISNIIEDKYEKFSEKIVELETENKRLMYKQKEYFYIILILLFFIGVLAIIGFFI</sequence>
<keyword evidence="4" id="KW-1185">Reference proteome</keyword>
<evidence type="ECO:0000313" key="3">
    <source>
        <dbReference type="EMBL" id="ACZ09066.1"/>
    </source>
</evidence>
<dbReference type="RefSeq" id="WP_012861660.1">
    <property type="nucleotide sequence ID" value="NC_013517.1"/>
</dbReference>
<protein>
    <submittedName>
        <fullName evidence="3">Uncharacterized protein</fullName>
    </submittedName>
</protein>
<reference evidence="3 4" key="2">
    <citation type="journal article" date="2010" name="Stand. Genomic Sci.">
        <title>Complete genome sequence of Sebaldella termitidis type strain (NCTC 11300).</title>
        <authorList>
            <person name="Harmon-Smith M."/>
            <person name="Celia L."/>
            <person name="Chertkov O."/>
            <person name="Lapidus A."/>
            <person name="Copeland A."/>
            <person name="Glavina Del Rio T."/>
            <person name="Nolan M."/>
            <person name="Lucas S."/>
            <person name="Tice H."/>
            <person name="Cheng J.F."/>
            <person name="Han C."/>
            <person name="Detter J.C."/>
            <person name="Bruce D."/>
            <person name="Goodwin L."/>
            <person name="Pitluck S."/>
            <person name="Pati A."/>
            <person name="Liolios K."/>
            <person name="Ivanova N."/>
            <person name="Mavromatis K."/>
            <person name="Mikhailova N."/>
            <person name="Chen A."/>
            <person name="Palaniappan K."/>
            <person name="Land M."/>
            <person name="Hauser L."/>
            <person name="Chang Y.J."/>
            <person name="Jeffries C.D."/>
            <person name="Brettin T."/>
            <person name="Goker M."/>
            <person name="Beck B."/>
            <person name="Bristow J."/>
            <person name="Eisen J.A."/>
            <person name="Markowitz V."/>
            <person name="Hugenholtz P."/>
            <person name="Kyrpides N.C."/>
            <person name="Klenk H.P."/>
            <person name="Chen F."/>
        </authorList>
    </citation>
    <scope>NUCLEOTIDE SEQUENCE [LARGE SCALE GENOMIC DNA]</scope>
    <source>
        <strain evidence="4">ATCC 33386 / NCTC 11300</strain>
    </source>
</reference>
<dbReference type="EMBL" id="CP001739">
    <property type="protein sequence ID" value="ACZ09066.1"/>
    <property type="molecule type" value="Genomic_DNA"/>
</dbReference>
<feature type="coiled-coil region" evidence="1">
    <location>
        <begin position="142"/>
        <end position="169"/>
    </location>
</feature>
<reference evidence="4" key="1">
    <citation type="submission" date="2009-09" db="EMBL/GenBank/DDBJ databases">
        <title>The complete chromosome of Sebaldella termitidis ATCC 33386.</title>
        <authorList>
            <consortium name="US DOE Joint Genome Institute (JGI-PGF)"/>
            <person name="Lucas S."/>
            <person name="Copeland A."/>
            <person name="Lapidus A."/>
            <person name="Glavina del Rio T."/>
            <person name="Dalin E."/>
            <person name="Tice H."/>
            <person name="Bruce D."/>
            <person name="Goodwin L."/>
            <person name="Pitluck S."/>
            <person name="Kyrpides N."/>
            <person name="Mavromatis K."/>
            <person name="Ivanova N."/>
            <person name="Mikhailova N."/>
            <person name="Sims D."/>
            <person name="Meincke L."/>
            <person name="Brettin T."/>
            <person name="Detter J.C."/>
            <person name="Han C."/>
            <person name="Larimer F."/>
            <person name="Land M."/>
            <person name="Hauser L."/>
            <person name="Markowitz V."/>
            <person name="Cheng J.F."/>
            <person name="Hugenholtz P."/>
            <person name="Woyke T."/>
            <person name="Wu D."/>
            <person name="Eisen J.A."/>
        </authorList>
    </citation>
    <scope>NUCLEOTIDE SEQUENCE [LARGE SCALE GENOMIC DNA]</scope>
    <source>
        <strain evidence="4">ATCC 33386 / NCTC 11300</strain>
    </source>
</reference>
<name>D1AKF0_SEBTE</name>
<keyword evidence="2" id="KW-0812">Transmembrane</keyword>
<gene>
    <name evidence="3" type="ordered locus">Sterm_2212</name>
</gene>
<dbReference type="Proteomes" id="UP000000845">
    <property type="component" value="Chromosome"/>
</dbReference>
<evidence type="ECO:0000313" key="4">
    <source>
        <dbReference type="Proteomes" id="UP000000845"/>
    </source>
</evidence>
<dbReference type="HOGENOM" id="CLU_1401587_0_0_0"/>
<keyword evidence="1" id="KW-0175">Coiled coil</keyword>